<dbReference type="RefSeq" id="WP_008292906.1">
    <property type="nucleotide sequence ID" value="NZ_CM002299.1"/>
</dbReference>
<evidence type="ECO:0000256" key="1">
    <source>
        <dbReference type="SAM" id="MobiDB-lite"/>
    </source>
</evidence>
<accession>A4A718</accession>
<reference evidence="4 5" key="1">
    <citation type="journal article" date="2007" name="Proc. Natl. Acad. Sci. U.S.A.">
        <title>Characterization of a marine gammaproteobacterium capable of aerobic anoxygenic photosynthesis.</title>
        <authorList>
            <person name="Fuchs B.M."/>
            <person name="Spring S."/>
            <person name="Teeling H."/>
            <person name="Quast C."/>
            <person name="Wulf J."/>
            <person name="Schattenhofer M."/>
            <person name="Yan S."/>
            <person name="Ferriera S."/>
            <person name="Johnson J."/>
            <person name="Glockner F.O."/>
            <person name="Amann R."/>
        </authorList>
    </citation>
    <scope>NUCLEOTIDE SEQUENCE [LARGE SCALE GENOMIC DNA]</scope>
    <source>
        <strain evidence="4">KT71</strain>
    </source>
</reference>
<feature type="compositionally biased region" description="Basic and acidic residues" evidence="1">
    <location>
        <begin position="225"/>
        <end position="235"/>
    </location>
</feature>
<keyword evidence="4" id="KW-0808">Transferase</keyword>
<dbReference type="Gene3D" id="3.40.30.110">
    <property type="match status" value="2"/>
</dbReference>
<evidence type="ECO:0000259" key="2">
    <source>
        <dbReference type="Pfam" id="PF00043"/>
    </source>
</evidence>
<proteinExistence type="predicted"/>
<feature type="domain" description="GST N-terminal" evidence="3">
    <location>
        <begin position="7"/>
        <end position="74"/>
    </location>
</feature>
<dbReference type="Proteomes" id="UP000019205">
    <property type="component" value="Chromosome"/>
</dbReference>
<dbReference type="GO" id="GO:0016740">
    <property type="term" value="F:transferase activity"/>
    <property type="evidence" value="ECO:0007669"/>
    <property type="project" value="UniProtKB-KW"/>
</dbReference>
<dbReference type="SUPFAM" id="SSF47616">
    <property type="entry name" value="GST C-terminal domain-like"/>
    <property type="match status" value="1"/>
</dbReference>
<evidence type="ECO:0000313" key="5">
    <source>
        <dbReference type="Proteomes" id="UP000019205"/>
    </source>
</evidence>
<dbReference type="eggNOG" id="COG0625">
    <property type="taxonomic scope" value="Bacteria"/>
</dbReference>
<evidence type="ECO:0000313" key="4">
    <source>
        <dbReference type="EMBL" id="EAQ98087.1"/>
    </source>
</evidence>
<gene>
    <name evidence="4" type="ORF">KT71_02532</name>
</gene>
<dbReference type="STRING" id="314285.KT71_02532"/>
<feature type="domain" description="Glutathione S-transferase C-terminal" evidence="2">
    <location>
        <begin position="146"/>
        <end position="213"/>
    </location>
</feature>
<dbReference type="Pfam" id="PF13417">
    <property type="entry name" value="GST_N_3"/>
    <property type="match status" value="1"/>
</dbReference>
<keyword evidence="5" id="KW-1185">Reference proteome</keyword>
<dbReference type="HOGENOM" id="CLU_039745_2_0_6"/>
<feature type="region of interest" description="Disordered" evidence="1">
    <location>
        <begin position="225"/>
        <end position="247"/>
    </location>
</feature>
<reference evidence="4 5" key="2">
    <citation type="journal article" date="2009" name="PLoS ONE">
        <title>The photosynthetic apparatus and its regulation in the aerobic gammaproteobacterium Congregibacter litoralis gen. nov., sp. nov.</title>
        <authorList>
            <person name="Spring S."/>
            <person name="Lunsdorf H."/>
            <person name="Fuchs B.M."/>
            <person name="Tindall B.J."/>
        </authorList>
    </citation>
    <scope>NUCLEOTIDE SEQUENCE [LARGE SCALE GENOMIC DNA]</scope>
    <source>
        <strain evidence="4">KT71</strain>
    </source>
</reference>
<dbReference type="EMBL" id="AAOA02000002">
    <property type="protein sequence ID" value="EAQ98087.1"/>
    <property type="molecule type" value="Genomic_DNA"/>
</dbReference>
<protein>
    <submittedName>
        <fullName evidence="4">Glutathione S-transferase</fullName>
    </submittedName>
</protein>
<sequence>MSDTMILHHYENSPYAEKIRLMFGYTQSHWCSLLSPAWPPRPNVDPLSGGYRRIPIAQRGADIFCDSSLIAAEIAVASNTPGLNPYNASGAPRELMQQAESEGFFAAITSIPAPKLLGTMLRNFGPLGTYRFIKDRSGLLSGGTSKPKAAADARQVMESLFSDTDDLLANQAWISGDTPGAADFAVYHPLWLHLSCKGQLPSSAENLRRWYDSVGEFGHGKRQEISKEEAFDRAKSSKPRPLPDSEDLEGFAVGQAIEVSPSDYGLVPVVGTLAAMTPERIILARETDAFGTLHVHFPRLGYSVKARA</sequence>
<dbReference type="InterPro" id="IPR004045">
    <property type="entry name" value="Glutathione_S-Trfase_N"/>
</dbReference>
<evidence type="ECO:0000259" key="3">
    <source>
        <dbReference type="Pfam" id="PF13417"/>
    </source>
</evidence>
<organism evidence="4 5">
    <name type="scientific">Congregibacter litoralis KT71</name>
    <dbReference type="NCBI Taxonomy" id="314285"/>
    <lineage>
        <taxon>Bacteria</taxon>
        <taxon>Pseudomonadati</taxon>
        <taxon>Pseudomonadota</taxon>
        <taxon>Gammaproteobacteria</taxon>
        <taxon>Cellvibrionales</taxon>
        <taxon>Halieaceae</taxon>
        <taxon>Congregibacter</taxon>
    </lineage>
</organism>
<dbReference type="InterPro" id="IPR036282">
    <property type="entry name" value="Glutathione-S-Trfase_C_sf"/>
</dbReference>
<name>A4A718_9GAMM</name>
<comment type="caution">
    <text evidence="4">The sequence shown here is derived from an EMBL/GenBank/DDBJ whole genome shotgun (WGS) entry which is preliminary data.</text>
</comment>
<dbReference type="InterPro" id="IPR004046">
    <property type="entry name" value="GST_C"/>
</dbReference>
<dbReference type="Pfam" id="PF00043">
    <property type="entry name" value="GST_C"/>
    <property type="match status" value="1"/>
</dbReference>
<dbReference type="AlphaFoldDB" id="A4A718"/>